<dbReference type="Proteomes" id="UP000760480">
    <property type="component" value="Unassembled WGS sequence"/>
</dbReference>
<organism evidence="5 6">
    <name type="scientific">Candidatus Competibacter phosphatis</name>
    <dbReference type="NCBI Taxonomy" id="221280"/>
    <lineage>
        <taxon>Bacteria</taxon>
        <taxon>Pseudomonadati</taxon>
        <taxon>Pseudomonadota</taxon>
        <taxon>Gammaproteobacteria</taxon>
        <taxon>Candidatus Competibacteraceae</taxon>
        <taxon>Candidatus Competibacter</taxon>
    </lineage>
</organism>
<evidence type="ECO:0000313" key="5">
    <source>
        <dbReference type="EMBL" id="NMQ18637.1"/>
    </source>
</evidence>
<name>A0ABX1TGZ4_9GAMM</name>
<dbReference type="HAMAP" id="MF_00057">
    <property type="entry name" value="KdsB"/>
    <property type="match status" value="1"/>
</dbReference>
<comment type="similarity">
    <text evidence="4">Belongs to the KdsB family.</text>
</comment>
<proteinExistence type="inferred from homology"/>
<evidence type="ECO:0000256" key="3">
    <source>
        <dbReference type="ARBA" id="ARBA00022985"/>
    </source>
</evidence>
<dbReference type="NCBIfam" id="NF003952">
    <property type="entry name" value="PRK05450.1-5"/>
    <property type="match status" value="1"/>
</dbReference>
<keyword evidence="4" id="KW-0963">Cytoplasm</keyword>
<dbReference type="GO" id="GO:0008690">
    <property type="term" value="F:3-deoxy-manno-octulosonate cytidylyltransferase activity"/>
    <property type="evidence" value="ECO:0007669"/>
    <property type="project" value="UniProtKB-EC"/>
</dbReference>
<evidence type="ECO:0000256" key="1">
    <source>
        <dbReference type="ARBA" id="ARBA00022679"/>
    </source>
</evidence>
<dbReference type="RefSeq" id="WP_169247895.1">
    <property type="nucleotide sequence ID" value="NZ_SPMZ01000015.1"/>
</dbReference>
<dbReference type="InterPro" id="IPR003329">
    <property type="entry name" value="Cytidylyl_trans"/>
</dbReference>
<evidence type="ECO:0000313" key="6">
    <source>
        <dbReference type="Proteomes" id="UP000760480"/>
    </source>
</evidence>
<dbReference type="SUPFAM" id="SSF53448">
    <property type="entry name" value="Nucleotide-diphospho-sugar transferases"/>
    <property type="match status" value="1"/>
</dbReference>
<dbReference type="NCBIfam" id="NF003950">
    <property type="entry name" value="PRK05450.1-3"/>
    <property type="match status" value="1"/>
</dbReference>
<gene>
    <name evidence="4 5" type="primary">kdsB</name>
    <name evidence="5" type="ORF">E4P82_05115</name>
</gene>
<comment type="catalytic activity">
    <reaction evidence="4">
        <text>3-deoxy-alpha-D-manno-oct-2-ulosonate + CTP = CMP-3-deoxy-beta-D-manno-octulosonate + diphosphate</text>
        <dbReference type="Rhea" id="RHEA:23448"/>
        <dbReference type="ChEBI" id="CHEBI:33019"/>
        <dbReference type="ChEBI" id="CHEBI:37563"/>
        <dbReference type="ChEBI" id="CHEBI:85986"/>
        <dbReference type="ChEBI" id="CHEBI:85987"/>
        <dbReference type="EC" id="2.7.7.38"/>
    </reaction>
</comment>
<comment type="function">
    <text evidence="4">Activates KDO (a required 8-carbon sugar) for incorporation into bacterial lipopolysaccharide in Gram-negative bacteria.</text>
</comment>
<dbReference type="PANTHER" id="PTHR42866">
    <property type="entry name" value="3-DEOXY-MANNO-OCTULOSONATE CYTIDYLYLTRANSFERASE"/>
    <property type="match status" value="1"/>
</dbReference>
<keyword evidence="2 4" id="KW-0548">Nucleotidyltransferase</keyword>
<comment type="caution">
    <text evidence="5">The sequence shown here is derived from an EMBL/GenBank/DDBJ whole genome shotgun (WGS) entry which is preliminary data.</text>
</comment>
<keyword evidence="3 4" id="KW-0448">Lipopolysaccharide biosynthesis</keyword>
<dbReference type="Pfam" id="PF02348">
    <property type="entry name" value="CTP_transf_3"/>
    <property type="match status" value="1"/>
</dbReference>
<dbReference type="InterPro" id="IPR029044">
    <property type="entry name" value="Nucleotide-diphossugar_trans"/>
</dbReference>
<protein>
    <recommendedName>
        <fullName evidence="4">3-deoxy-manno-octulosonate cytidylyltransferase</fullName>
        <ecNumber evidence="4">2.7.7.38</ecNumber>
    </recommendedName>
    <alternativeName>
        <fullName evidence="4">CMP-2-keto-3-deoxyoctulosonic acid synthase</fullName>
        <shortName evidence="4">CKS</shortName>
        <shortName evidence="4">CMP-KDO synthase</shortName>
    </alternativeName>
</protein>
<reference evidence="5 6" key="1">
    <citation type="submission" date="2019-03" db="EMBL/GenBank/DDBJ databases">
        <title>Metabolic reconstructions from genomes of highly enriched 'Candidatus Accumulibacter' and 'Candidatus Competibacter' bioreactor populations.</title>
        <authorList>
            <person name="Annavajhala M.K."/>
            <person name="Welles L."/>
            <person name="Abbas B."/>
            <person name="Sorokin D."/>
            <person name="Park H."/>
            <person name="Van Loosdrecht M."/>
            <person name="Chandran K."/>
        </authorList>
    </citation>
    <scope>NUCLEOTIDE SEQUENCE [LARGE SCALE GENOMIC DNA]</scope>
    <source>
        <strain evidence="5 6">SBR_G</strain>
    </source>
</reference>
<comment type="subcellular location">
    <subcellularLocation>
        <location evidence="4">Cytoplasm</location>
    </subcellularLocation>
</comment>
<evidence type="ECO:0000256" key="2">
    <source>
        <dbReference type="ARBA" id="ARBA00022695"/>
    </source>
</evidence>
<keyword evidence="6" id="KW-1185">Reference proteome</keyword>
<sequence length="278" mass="30573">MKRSIRVREGGPRFRVAIPARYASTRLPGKPLRLLAGQPLLQHVYRRALASGALEVVIATDDSRIREVAEGFGAAVCMTAPEHPSGTDRLAEVADRRGWPDDDIIVNLQGDEPQMPAVLVRQVAAALEARPEAGIATACTRIRRLEEVFDPNVVKVVRDALDDASYFSRAPIPWHREAFASGGSGLTELPDDGAVYYRHIGIYAYRAAVLRRYPRLVPAPTERAESLEQLRALWHGIRIHVVEAAEAPPPGIDTEADLARVVAELERSEQQVEPGQFG</sequence>
<dbReference type="Gene3D" id="3.90.550.10">
    <property type="entry name" value="Spore Coat Polysaccharide Biosynthesis Protein SpsA, Chain A"/>
    <property type="match status" value="1"/>
</dbReference>
<dbReference type="EC" id="2.7.7.38" evidence="4"/>
<keyword evidence="1 4" id="KW-0808">Transferase</keyword>
<accession>A0ABX1TGZ4</accession>
<evidence type="ECO:0000256" key="4">
    <source>
        <dbReference type="HAMAP-Rule" id="MF_00057"/>
    </source>
</evidence>
<dbReference type="EMBL" id="SPMZ01000015">
    <property type="protein sequence ID" value="NMQ18637.1"/>
    <property type="molecule type" value="Genomic_DNA"/>
</dbReference>
<comment type="pathway">
    <text evidence="4">Nucleotide-sugar biosynthesis; CMP-3-deoxy-D-manno-octulosonate biosynthesis; CMP-3-deoxy-D-manno-octulosonate from 3-deoxy-D-manno-octulosonate and CTP: step 1/1.</text>
</comment>
<dbReference type="PANTHER" id="PTHR42866:SF2">
    <property type="entry name" value="3-DEOXY-MANNO-OCTULOSONATE CYTIDYLYLTRANSFERASE, MITOCHONDRIAL"/>
    <property type="match status" value="1"/>
</dbReference>
<dbReference type="CDD" id="cd02517">
    <property type="entry name" value="CMP-KDO-Synthetase"/>
    <property type="match status" value="1"/>
</dbReference>
<dbReference type="InterPro" id="IPR004528">
    <property type="entry name" value="KdsB"/>
</dbReference>
<dbReference type="NCBIfam" id="TIGR00466">
    <property type="entry name" value="kdsB"/>
    <property type="match status" value="1"/>
</dbReference>